<gene>
    <name evidence="2" type="ORF">OG863_38910</name>
</gene>
<feature type="domain" description="STAS" evidence="1">
    <location>
        <begin position="24"/>
        <end position="111"/>
    </location>
</feature>
<dbReference type="Pfam" id="PF13466">
    <property type="entry name" value="STAS_2"/>
    <property type="match status" value="1"/>
</dbReference>
<dbReference type="Proteomes" id="UP001344251">
    <property type="component" value="Chromosome"/>
</dbReference>
<dbReference type="Gene3D" id="3.30.750.24">
    <property type="entry name" value="STAS domain"/>
    <property type="match status" value="1"/>
</dbReference>
<proteinExistence type="predicted"/>
<dbReference type="PROSITE" id="PS50801">
    <property type="entry name" value="STAS"/>
    <property type="match status" value="1"/>
</dbReference>
<dbReference type="SUPFAM" id="SSF52091">
    <property type="entry name" value="SpoIIaa-like"/>
    <property type="match status" value="1"/>
</dbReference>
<protein>
    <submittedName>
        <fullName evidence="2">STAS domain-containing protein</fullName>
    </submittedName>
</protein>
<dbReference type="InterPro" id="IPR058548">
    <property type="entry name" value="MlaB-like_STAS"/>
</dbReference>
<reference evidence="2 3" key="1">
    <citation type="submission" date="2022-10" db="EMBL/GenBank/DDBJ databases">
        <title>The complete genomes of actinobacterial strains from the NBC collection.</title>
        <authorList>
            <person name="Joergensen T.S."/>
            <person name="Alvarez Arevalo M."/>
            <person name="Sterndorff E.B."/>
            <person name="Faurdal D."/>
            <person name="Vuksanovic O."/>
            <person name="Mourched A.-S."/>
            <person name="Charusanti P."/>
            <person name="Shaw S."/>
            <person name="Blin K."/>
            <person name="Weber T."/>
        </authorList>
    </citation>
    <scope>NUCLEOTIDE SEQUENCE [LARGE SCALE GENOMIC DNA]</scope>
    <source>
        <strain evidence="2 3">NBC 01774</strain>
    </source>
</reference>
<dbReference type="InterPro" id="IPR002645">
    <property type="entry name" value="STAS_dom"/>
</dbReference>
<dbReference type="RefSeq" id="WP_326623810.1">
    <property type="nucleotide sequence ID" value="NZ_CP109106.1"/>
</dbReference>
<dbReference type="EMBL" id="CP109106">
    <property type="protein sequence ID" value="WSB74284.1"/>
    <property type="molecule type" value="Genomic_DNA"/>
</dbReference>
<name>A0ABZ1FWN1_9ACTN</name>
<evidence type="ECO:0000313" key="3">
    <source>
        <dbReference type="Proteomes" id="UP001344251"/>
    </source>
</evidence>
<evidence type="ECO:0000313" key="2">
    <source>
        <dbReference type="EMBL" id="WSB74284.1"/>
    </source>
</evidence>
<dbReference type="InterPro" id="IPR036513">
    <property type="entry name" value="STAS_dom_sf"/>
</dbReference>
<evidence type="ECO:0000259" key="1">
    <source>
        <dbReference type="PROSITE" id="PS50801"/>
    </source>
</evidence>
<organism evidence="2 3">
    <name type="scientific">Streptomyces decoyicus</name>
    <dbReference type="NCBI Taxonomy" id="249567"/>
    <lineage>
        <taxon>Bacteria</taxon>
        <taxon>Bacillati</taxon>
        <taxon>Actinomycetota</taxon>
        <taxon>Actinomycetes</taxon>
        <taxon>Kitasatosporales</taxon>
        <taxon>Streptomycetaceae</taxon>
        <taxon>Streptomyces</taxon>
    </lineage>
</organism>
<sequence length="111" mass="12171">MPPQSAQPERAPVAFTEADERRAVLTFAGALDAHALPELEELLSDRRLRQAGTWVWDMSSVQRIDLACAYALLRAVTRAPETVSVTVHGARRGIQRTLRHAGLDVVVSIGE</sequence>
<keyword evidence="3" id="KW-1185">Reference proteome</keyword>
<accession>A0ABZ1FWN1</accession>
<dbReference type="CDD" id="cd07043">
    <property type="entry name" value="STAS_anti-anti-sigma_factors"/>
    <property type="match status" value="1"/>
</dbReference>